<dbReference type="Gene3D" id="2.40.440.10">
    <property type="entry name" value="L,D-transpeptidase catalytic domain-like"/>
    <property type="match status" value="1"/>
</dbReference>
<dbReference type="InterPro" id="IPR038063">
    <property type="entry name" value="Transpep_catalytic_dom"/>
</dbReference>
<dbReference type="GO" id="GO:0005576">
    <property type="term" value="C:extracellular region"/>
    <property type="evidence" value="ECO:0007669"/>
    <property type="project" value="TreeGrafter"/>
</dbReference>
<gene>
    <name evidence="8" type="ORF">UFOPK1722_00104</name>
</gene>
<dbReference type="PROSITE" id="PS51257">
    <property type="entry name" value="PROKAR_LIPOPROTEIN"/>
    <property type="match status" value="1"/>
</dbReference>
<keyword evidence="2" id="KW-0808">Transferase</keyword>
<dbReference type="InterPro" id="IPR036365">
    <property type="entry name" value="PGBD-like_sf"/>
</dbReference>
<proteinExistence type="predicted"/>
<keyword evidence="3" id="KW-0133">Cell shape</keyword>
<dbReference type="GO" id="GO:0071555">
    <property type="term" value="P:cell wall organization"/>
    <property type="evidence" value="ECO:0007669"/>
    <property type="project" value="UniProtKB-KW"/>
</dbReference>
<dbReference type="PANTHER" id="PTHR30582:SF2">
    <property type="entry name" value="L,D-TRANSPEPTIDASE YCIB-RELATED"/>
    <property type="match status" value="1"/>
</dbReference>
<dbReference type="InterPro" id="IPR050979">
    <property type="entry name" value="LD-transpeptidase"/>
</dbReference>
<dbReference type="InterPro" id="IPR036366">
    <property type="entry name" value="PGBDSf"/>
</dbReference>
<dbReference type="InterPro" id="IPR005490">
    <property type="entry name" value="LD_TPept_cat_dom"/>
</dbReference>
<dbReference type="CDD" id="cd16913">
    <property type="entry name" value="YkuD_like"/>
    <property type="match status" value="1"/>
</dbReference>
<dbReference type="Gene3D" id="1.10.101.10">
    <property type="entry name" value="PGBD-like superfamily/PGBD"/>
    <property type="match status" value="1"/>
</dbReference>
<dbReference type="Pfam" id="PF01471">
    <property type="entry name" value="PG_binding_1"/>
    <property type="match status" value="1"/>
</dbReference>
<dbReference type="GO" id="GO:0016740">
    <property type="term" value="F:transferase activity"/>
    <property type="evidence" value="ECO:0007669"/>
    <property type="project" value="UniProtKB-KW"/>
</dbReference>
<feature type="region of interest" description="Disordered" evidence="6">
    <location>
        <begin position="38"/>
        <end position="72"/>
    </location>
</feature>
<protein>
    <submittedName>
        <fullName evidence="8">Unannotated protein</fullName>
    </submittedName>
</protein>
<dbReference type="UniPathway" id="UPA00219"/>
<name>A0A6J6DW34_9ZZZZ</name>
<evidence type="ECO:0000256" key="5">
    <source>
        <dbReference type="ARBA" id="ARBA00023316"/>
    </source>
</evidence>
<reference evidence="8" key="1">
    <citation type="submission" date="2020-05" db="EMBL/GenBank/DDBJ databases">
        <authorList>
            <person name="Chiriac C."/>
            <person name="Salcher M."/>
            <person name="Ghai R."/>
            <person name="Kavagutti S V."/>
        </authorList>
    </citation>
    <scope>NUCLEOTIDE SEQUENCE</scope>
</reference>
<dbReference type="SUPFAM" id="SSF47090">
    <property type="entry name" value="PGBD-like"/>
    <property type="match status" value="1"/>
</dbReference>
<accession>A0A6J6DW34</accession>
<evidence type="ECO:0000256" key="4">
    <source>
        <dbReference type="ARBA" id="ARBA00022984"/>
    </source>
</evidence>
<dbReference type="GO" id="GO:0008360">
    <property type="term" value="P:regulation of cell shape"/>
    <property type="evidence" value="ECO:0007669"/>
    <property type="project" value="UniProtKB-KW"/>
</dbReference>
<evidence type="ECO:0000313" key="8">
    <source>
        <dbReference type="EMBL" id="CAB4566333.1"/>
    </source>
</evidence>
<sequence length="337" mass="35120">MFSGRTTGATAVVVCASLLTACGGNAVEGSTVPAVSSTAVASTTSSTTTTSTTTTTMAPTTTSTTSTTTASPAPEVSVLPAALPAVGSRNGMATALVQQRLLELGFWLYAVDGEYGSTTKQAVMAFQKWTALEPSGSVDQATANALTMATARPVGQSTGPGVVVEIDKTKQVMLITSGGKLVWAINISTGSGQYYLEKNQKDPTKWETGRSLTHSGRFKIQRERADGWWDGDLGKIYRPKYFNGGIAIHGSKSIPNYPASHGCVRVSVAAMDMIWASGLIPLKTAVWVYGEDVEAEGEPPVIPTTTTTMVPATTLSPMVTSPVVTSPPDTTTTLPNT</sequence>
<comment type="pathway">
    <text evidence="1">Cell wall biogenesis; peptidoglycan biosynthesis.</text>
</comment>
<evidence type="ECO:0000259" key="7">
    <source>
        <dbReference type="PROSITE" id="PS52029"/>
    </source>
</evidence>
<dbReference type="SUPFAM" id="SSF141523">
    <property type="entry name" value="L,D-transpeptidase catalytic domain-like"/>
    <property type="match status" value="1"/>
</dbReference>
<dbReference type="PROSITE" id="PS52029">
    <property type="entry name" value="LD_TPASE"/>
    <property type="match status" value="1"/>
</dbReference>
<dbReference type="Pfam" id="PF03734">
    <property type="entry name" value="YkuD"/>
    <property type="match status" value="1"/>
</dbReference>
<feature type="domain" description="L,D-TPase catalytic" evidence="7">
    <location>
        <begin position="162"/>
        <end position="289"/>
    </location>
</feature>
<dbReference type="PANTHER" id="PTHR30582">
    <property type="entry name" value="L,D-TRANSPEPTIDASE"/>
    <property type="match status" value="1"/>
</dbReference>
<evidence type="ECO:0000256" key="2">
    <source>
        <dbReference type="ARBA" id="ARBA00022679"/>
    </source>
</evidence>
<organism evidence="8">
    <name type="scientific">freshwater metagenome</name>
    <dbReference type="NCBI Taxonomy" id="449393"/>
    <lineage>
        <taxon>unclassified sequences</taxon>
        <taxon>metagenomes</taxon>
        <taxon>ecological metagenomes</taxon>
    </lineage>
</organism>
<keyword evidence="4" id="KW-0573">Peptidoglycan synthesis</keyword>
<keyword evidence="5" id="KW-0961">Cell wall biogenesis/degradation</keyword>
<evidence type="ECO:0000256" key="6">
    <source>
        <dbReference type="SAM" id="MobiDB-lite"/>
    </source>
</evidence>
<dbReference type="EMBL" id="CAEZTS010000005">
    <property type="protein sequence ID" value="CAB4566333.1"/>
    <property type="molecule type" value="Genomic_DNA"/>
</dbReference>
<evidence type="ECO:0000256" key="3">
    <source>
        <dbReference type="ARBA" id="ARBA00022960"/>
    </source>
</evidence>
<evidence type="ECO:0000256" key="1">
    <source>
        <dbReference type="ARBA" id="ARBA00004752"/>
    </source>
</evidence>
<dbReference type="GO" id="GO:0071972">
    <property type="term" value="F:peptidoglycan L,D-transpeptidase activity"/>
    <property type="evidence" value="ECO:0007669"/>
    <property type="project" value="TreeGrafter"/>
</dbReference>
<dbReference type="InterPro" id="IPR002477">
    <property type="entry name" value="Peptidoglycan-bd-like"/>
</dbReference>
<dbReference type="GO" id="GO:0018104">
    <property type="term" value="P:peptidoglycan-protein cross-linking"/>
    <property type="evidence" value="ECO:0007669"/>
    <property type="project" value="TreeGrafter"/>
</dbReference>
<dbReference type="AlphaFoldDB" id="A0A6J6DW34"/>